<protein>
    <recommendedName>
        <fullName evidence="1">THIF-type NAD/FAD binding fold domain-containing protein</fullName>
    </recommendedName>
</protein>
<accession>A0A226I680</accession>
<proteinExistence type="predicted"/>
<sequence>MEERLSAIINIFQQFDDLKIIKNFEIIDSYISGKIEISCLQKPNIIFDVKISNNYPLKSGTVESISFINKNLKKYSHINFDGSVCFHNPTHPDLEYKLEFDIKALLEWVDKYYIKELNDGHFEYLFYKNQDSNQVFLFSDPDNSITREDFGFMFFNKHSTFNDKNTFLIQGLKSQTGRNNIIFGWSKYYSGFKGANKGLYYIAEKPPVYYRNFAYEKWSDFKTILSNEFFKFLNDSKRHIERKHLLDNKYLILLYGYPIDNEKMHFETLKIDYYNIPIFKNEISDDYITWCKTVDSSYELFFGRGKLNDNLTEKKILIIGIGAVGSSLSESLVRGGCKYVDILDYDIKEIGNICRAKYNFMHGERPKVDELKFSLIAISPFVNVESYNLPLLPLQTLPDLKKNYADYLDKYDFIFNCSASNDVNIILDQLEIKNKTIVSISISNHANDLVCIIGNENIYNSNSEIFQEINQDLIDMFNPQGCWNPTFKASYHNINALVNYALSNIDYRLKKGLALKTFLLQVAEESNYKINLKD</sequence>
<dbReference type="SUPFAM" id="SSF69572">
    <property type="entry name" value="Activating enzymes of the ubiquitin-like proteins"/>
    <property type="match status" value="1"/>
</dbReference>
<evidence type="ECO:0000313" key="3">
    <source>
        <dbReference type="Proteomes" id="UP000198336"/>
    </source>
</evidence>
<name>A0A226I680_9FLAO</name>
<comment type="caution">
    <text evidence="2">The sequence shown here is derived from an EMBL/GenBank/DDBJ whole genome shotgun (WGS) entry which is preliminary data.</text>
</comment>
<dbReference type="Gene3D" id="3.40.50.720">
    <property type="entry name" value="NAD(P)-binding Rossmann-like Domain"/>
    <property type="match status" value="1"/>
</dbReference>
<gene>
    <name evidence="2" type="ORF">B0A75_05020</name>
</gene>
<dbReference type="Proteomes" id="UP000198336">
    <property type="component" value="Unassembled WGS sequence"/>
</dbReference>
<dbReference type="Pfam" id="PF00899">
    <property type="entry name" value="ThiF"/>
    <property type="match status" value="1"/>
</dbReference>
<feature type="domain" description="THIF-type NAD/FAD binding fold" evidence="1">
    <location>
        <begin position="308"/>
        <end position="436"/>
    </location>
</feature>
<dbReference type="GO" id="GO:0008641">
    <property type="term" value="F:ubiquitin-like modifier activating enzyme activity"/>
    <property type="evidence" value="ECO:0007669"/>
    <property type="project" value="InterPro"/>
</dbReference>
<dbReference type="AlphaFoldDB" id="A0A226I680"/>
<dbReference type="InterPro" id="IPR000594">
    <property type="entry name" value="ThiF_NAD_FAD-bd"/>
</dbReference>
<reference evidence="2 3" key="1">
    <citation type="submission" date="2016-11" db="EMBL/GenBank/DDBJ databases">
        <title>Whole genomes of Flavobacteriaceae.</title>
        <authorList>
            <person name="Stine C."/>
            <person name="Li C."/>
            <person name="Tadesse D."/>
        </authorList>
    </citation>
    <scope>NUCLEOTIDE SEQUENCE [LARGE SCALE GENOMIC DNA]</scope>
    <source>
        <strain evidence="2 3">CCUG 59446</strain>
    </source>
</reference>
<keyword evidence="3" id="KW-1185">Reference proteome</keyword>
<dbReference type="InterPro" id="IPR035985">
    <property type="entry name" value="Ubiquitin-activating_enz"/>
</dbReference>
<organism evidence="2 3">
    <name type="scientific">Flavobacterium oncorhynchi</name>
    <dbReference type="NCBI Taxonomy" id="728056"/>
    <lineage>
        <taxon>Bacteria</taxon>
        <taxon>Pseudomonadati</taxon>
        <taxon>Bacteroidota</taxon>
        <taxon>Flavobacteriia</taxon>
        <taxon>Flavobacteriales</taxon>
        <taxon>Flavobacteriaceae</taxon>
        <taxon>Flavobacterium</taxon>
    </lineage>
</organism>
<dbReference type="RefSeq" id="WP_089053199.1">
    <property type="nucleotide sequence ID" value="NZ_MUHA01000006.1"/>
</dbReference>
<dbReference type="EMBL" id="MUHA01000006">
    <property type="protein sequence ID" value="OXB01805.1"/>
    <property type="molecule type" value="Genomic_DNA"/>
</dbReference>
<evidence type="ECO:0000259" key="1">
    <source>
        <dbReference type="Pfam" id="PF00899"/>
    </source>
</evidence>
<evidence type="ECO:0000313" key="2">
    <source>
        <dbReference type="EMBL" id="OXB01805.1"/>
    </source>
</evidence>